<feature type="non-terminal residue" evidence="3">
    <location>
        <position position="1"/>
    </location>
</feature>
<dbReference type="Pfam" id="PF01345">
    <property type="entry name" value="DUF11"/>
    <property type="match status" value="3"/>
</dbReference>
<dbReference type="STRING" id="1189621.A3SI_16687"/>
<feature type="domain" description="DUF11" evidence="2">
    <location>
        <begin position="2"/>
        <end position="90"/>
    </location>
</feature>
<gene>
    <name evidence="3" type="ORF">A3SI_16687</name>
</gene>
<evidence type="ECO:0000313" key="4">
    <source>
        <dbReference type="Proteomes" id="UP000005551"/>
    </source>
</evidence>
<dbReference type="Gene3D" id="2.60.40.1170">
    <property type="entry name" value="Mu homology domain, subdomain B"/>
    <property type="match status" value="1"/>
</dbReference>
<dbReference type="EMBL" id="AJYA01000050">
    <property type="protein sequence ID" value="EIM74032.1"/>
    <property type="molecule type" value="Genomic_DNA"/>
</dbReference>
<dbReference type="PANTHER" id="PTHR34819">
    <property type="entry name" value="LARGE CYSTEINE-RICH PERIPLASMIC PROTEIN OMCB"/>
    <property type="match status" value="1"/>
</dbReference>
<feature type="domain" description="DUF11" evidence="2">
    <location>
        <begin position="232"/>
        <end position="282"/>
    </location>
</feature>
<dbReference type="PANTHER" id="PTHR34819:SF3">
    <property type="entry name" value="CELL SURFACE PROTEIN"/>
    <property type="match status" value="1"/>
</dbReference>
<feature type="region of interest" description="Disordered" evidence="1">
    <location>
        <begin position="82"/>
        <end position="102"/>
    </location>
</feature>
<name>I5BWT0_9BACT</name>
<keyword evidence="4" id="KW-1185">Reference proteome</keyword>
<dbReference type="InterPro" id="IPR013783">
    <property type="entry name" value="Ig-like_fold"/>
</dbReference>
<evidence type="ECO:0000313" key="3">
    <source>
        <dbReference type="EMBL" id="EIM74032.1"/>
    </source>
</evidence>
<sequence length="291" mass="30512">NLAYTITVTNNGPSDAQEVVVTDPIPVGTSFVSADMGGMLENGIVTWNVGTIPAGETVTLSLVVLVDANLADGTIISNIARVESPTDPDTPKESDPDETPVDNNQMAMLEIEKMAPATIEAGQELVYTITVRNTGTGAARNVVVTDPVPVAATFVSADNGGMLANGLVTWTIAALQPGEAITLQLIVRVGDQIAPGSVIINVATAETPDDPNTPISSDPVRTEVVEPRVAEIEVEKTLLETSVTNGDMVTFEIRVRSVGNADALNLVVTDQLPASVMFIDATGDLLWMVTY</sequence>
<dbReference type="InterPro" id="IPR047589">
    <property type="entry name" value="DUF11_rpt"/>
</dbReference>
<dbReference type="RefSeq" id="WP_009056780.1">
    <property type="nucleotide sequence ID" value="NZ_AJYA01000050.1"/>
</dbReference>
<proteinExistence type="predicted"/>
<evidence type="ECO:0000256" key="1">
    <source>
        <dbReference type="SAM" id="MobiDB-lite"/>
    </source>
</evidence>
<organism evidence="3 4">
    <name type="scientific">Nitritalea halalkaliphila LW7</name>
    <dbReference type="NCBI Taxonomy" id="1189621"/>
    <lineage>
        <taxon>Bacteria</taxon>
        <taxon>Pseudomonadati</taxon>
        <taxon>Bacteroidota</taxon>
        <taxon>Cytophagia</taxon>
        <taxon>Cytophagales</taxon>
        <taxon>Cyclobacteriaceae</taxon>
        <taxon>Nitritalea</taxon>
    </lineage>
</organism>
<dbReference type="InterPro" id="IPR001434">
    <property type="entry name" value="OmcB-like_DUF11"/>
</dbReference>
<reference evidence="3 4" key="1">
    <citation type="submission" date="2012-05" db="EMBL/GenBank/DDBJ databases">
        <title>Genome sequence of Nitritalea halalkaliphila LW7.</title>
        <authorList>
            <person name="Jangir P.K."/>
            <person name="Singh A."/>
            <person name="Shivaji S."/>
            <person name="Sharma R."/>
        </authorList>
    </citation>
    <scope>NUCLEOTIDE SEQUENCE [LARGE SCALE GENOMIC DNA]</scope>
    <source>
        <strain evidence="3 4">LW7</strain>
    </source>
</reference>
<protein>
    <recommendedName>
        <fullName evidence="2">DUF11 domain-containing protein</fullName>
    </recommendedName>
</protein>
<dbReference type="Proteomes" id="UP000005551">
    <property type="component" value="Unassembled WGS sequence"/>
</dbReference>
<evidence type="ECO:0000259" key="2">
    <source>
        <dbReference type="Pfam" id="PF01345"/>
    </source>
</evidence>
<accession>I5BWT0</accession>
<dbReference type="PATRIC" id="fig|1189621.3.peg.3462"/>
<dbReference type="InterPro" id="IPR051172">
    <property type="entry name" value="Chlamydia_OmcB"/>
</dbReference>
<dbReference type="Gene3D" id="2.60.40.10">
    <property type="entry name" value="Immunoglobulins"/>
    <property type="match status" value="1"/>
</dbReference>
<dbReference type="NCBIfam" id="TIGR01451">
    <property type="entry name" value="B_ant_repeat"/>
    <property type="match status" value="3"/>
</dbReference>
<comment type="caution">
    <text evidence="3">The sequence shown here is derived from an EMBL/GenBank/DDBJ whole genome shotgun (WGS) entry which is preliminary data.</text>
</comment>
<dbReference type="AlphaFoldDB" id="I5BWT0"/>
<dbReference type="OrthoDB" id="904955at2"/>
<feature type="domain" description="DUF11" evidence="2">
    <location>
        <begin position="109"/>
        <end position="213"/>
    </location>
</feature>